<name>E0ICC0_9BACL</name>
<dbReference type="STRING" id="717606.PaecuDRAFT_3309"/>
<accession>E0ICC0</accession>
<evidence type="ECO:0000313" key="3">
    <source>
        <dbReference type="EMBL" id="EFM09806.1"/>
    </source>
</evidence>
<dbReference type="Proteomes" id="UP000005387">
    <property type="component" value="Unassembled WGS sequence"/>
</dbReference>
<feature type="region of interest" description="Disordered" evidence="1">
    <location>
        <begin position="1"/>
        <end position="59"/>
    </location>
</feature>
<reference evidence="3 4" key="1">
    <citation type="submission" date="2010-07" db="EMBL/GenBank/DDBJ databases">
        <title>The draft genome of Paenibacillus curdlanolyticus YK9.</title>
        <authorList>
            <consortium name="US DOE Joint Genome Institute (JGI-PGF)"/>
            <person name="Lucas S."/>
            <person name="Copeland A."/>
            <person name="Lapidus A."/>
            <person name="Cheng J.-F."/>
            <person name="Bruce D."/>
            <person name="Goodwin L."/>
            <person name="Pitluck S."/>
            <person name="Land M.L."/>
            <person name="Hauser L."/>
            <person name="Chang Y.-J."/>
            <person name="Jeffries C."/>
            <person name="Anderson I.J."/>
            <person name="Johnson E."/>
            <person name="Loganathan U."/>
            <person name="Mulhopadhyay B."/>
            <person name="Kyrpides N."/>
            <person name="Woyke T.J."/>
        </authorList>
    </citation>
    <scope>NUCLEOTIDE SEQUENCE [LARGE SCALE GENOMIC DNA]</scope>
    <source>
        <strain evidence="3 4">YK9</strain>
    </source>
</reference>
<dbReference type="RefSeq" id="WP_006039297.1">
    <property type="nucleotide sequence ID" value="NZ_AEDD01000009.1"/>
</dbReference>
<feature type="compositionally biased region" description="Acidic residues" evidence="1">
    <location>
        <begin position="35"/>
        <end position="44"/>
    </location>
</feature>
<evidence type="ECO:0000313" key="4">
    <source>
        <dbReference type="Proteomes" id="UP000005387"/>
    </source>
</evidence>
<organism evidence="3 4">
    <name type="scientific">Paenibacillus curdlanolyticus YK9</name>
    <dbReference type="NCBI Taxonomy" id="717606"/>
    <lineage>
        <taxon>Bacteria</taxon>
        <taxon>Bacillati</taxon>
        <taxon>Bacillota</taxon>
        <taxon>Bacilli</taxon>
        <taxon>Bacillales</taxon>
        <taxon>Paenibacillaceae</taxon>
        <taxon>Paenibacillus</taxon>
    </lineage>
</organism>
<sequence>MSRIQKFGRRNAAPAVQPEERRARTRARRDRVEAEAELISDDAESGLPPRRKKHPSNKQQTARLYYQALFLLFIILIVGLFLFGKRTIAPS</sequence>
<protein>
    <submittedName>
        <fullName evidence="3">Uncharacterized protein</fullName>
    </submittedName>
</protein>
<feature type="transmembrane region" description="Helical" evidence="2">
    <location>
        <begin position="64"/>
        <end position="83"/>
    </location>
</feature>
<keyword evidence="2" id="KW-0812">Transmembrane</keyword>
<keyword evidence="2" id="KW-1133">Transmembrane helix</keyword>
<dbReference type="AlphaFoldDB" id="E0ICC0"/>
<dbReference type="OrthoDB" id="2622205at2"/>
<dbReference type="eggNOG" id="ENOG502ZEDU">
    <property type="taxonomic scope" value="Bacteria"/>
</dbReference>
<proteinExistence type="predicted"/>
<evidence type="ECO:0000256" key="2">
    <source>
        <dbReference type="SAM" id="Phobius"/>
    </source>
</evidence>
<dbReference type="EMBL" id="AEDD01000009">
    <property type="protein sequence ID" value="EFM09806.1"/>
    <property type="molecule type" value="Genomic_DNA"/>
</dbReference>
<keyword evidence="2" id="KW-0472">Membrane</keyword>
<gene>
    <name evidence="3" type="ORF">PaecuDRAFT_3309</name>
</gene>
<keyword evidence="4" id="KW-1185">Reference proteome</keyword>
<evidence type="ECO:0000256" key="1">
    <source>
        <dbReference type="SAM" id="MobiDB-lite"/>
    </source>
</evidence>